<dbReference type="AlphaFoldDB" id="A0A1C6S737"/>
<evidence type="ECO:0000313" key="3">
    <source>
        <dbReference type="Proteomes" id="UP000198906"/>
    </source>
</evidence>
<dbReference type="PRINTS" id="PR00111">
    <property type="entry name" value="ABHYDROLASE"/>
</dbReference>
<dbReference type="Gene3D" id="3.40.50.1820">
    <property type="entry name" value="alpha/beta hydrolase"/>
    <property type="match status" value="1"/>
</dbReference>
<dbReference type="PANTHER" id="PTHR43798">
    <property type="entry name" value="MONOACYLGLYCEROL LIPASE"/>
    <property type="match status" value="1"/>
</dbReference>
<dbReference type="Proteomes" id="UP000198906">
    <property type="component" value="Unassembled WGS sequence"/>
</dbReference>
<dbReference type="InterPro" id="IPR000073">
    <property type="entry name" value="AB_hydrolase_1"/>
</dbReference>
<proteinExistence type="predicted"/>
<sequence length="257" mass="27030">MVKLQIAFGEPRGATDAPYLVLGHSLGTSSDLWADAAPVLAPHFRVITWDLPGHGASPAAEGAFTISDLSDAVVGQLDARGVSTFSYAGVSIGGTVGLDLAVRHAERVDGVVVISAGVDVDAPAAWAERAALVRSKGTEALAAGSLQRWFAPVTREHRGDRAASMVEALRLTDDRSYAWACEALAAYDVSADLPRTDVRALALWGEYDQLVPERKSAELARMLSNGSVQCVPGAAHAAPLEQPTTVSGLLVDFFRGR</sequence>
<gene>
    <name evidence="2" type="ORF">GA0074694_4125</name>
</gene>
<evidence type="ECO:0000313" key="2">
    <source>
        <dbReference type="EMBL" id="SCL25087.1"/>
    </source>
</evidence>
<protein>
    <submittedName>
        <fullName evidence="2">3-oxoadipate enol-lactonase</fullName>
    </submittedName>
</protein>
<feature type="domain" description="AB hydrolase-1" evidence="1">
    <location>
        <begin position="20"/>
        <end position="242"/>
    </location>
</feature>
<keyword evidence="3" id="KW-1185">Reference proteome</keyword>
<accession>A0A1C6S737</accession>
<dbReference type="Pfam" id="PF00561">
    <property type="entry name" value="Abhydrolase_1"/>
    <property type="match status" value="1"/>
</dbReference>
<dbReference type="InterPro" id="IPR029058">
    <property type="entry name" value="AB_hydrolase_fold"/>
</dbReference>
<name>A0A1C6S737_9ACTN</name>
<dbReference type="EMBL" id="FMHU01000002">
    <property type="protein sequence ID" value="SCL25087.1"/>
    <property type="molecule type" value="Genomic_DNA"/>
</dbReference>
<organism evidence="2 3">
    <name type="scientific">Micromonospora inyonensis</name>
    <dbReference type="NCBI Taxonomy" id="47866"/>
    <lineage>
        <taxon>Bacteria</taxon>
        <taxon>Bacillati</taxon>
        <taxon>Actinomycetota</taxon>
        <taxon>Actinomycetes</taxon>
        <taxon>Micromonosporales</taxon>
        <taxon>Micromonosporaceae</taxon>
        <taxon>Micromonospora</taxon>
    </lineage>
</organism>
<dbReference type="SUPFAM" id="SSF53474">
    <property type="entry name" value="alpha/beta-Hydrolases"/>
    <property type="match status" value="1"/>
</dbReference>
<evidence type="ECO:0000259" key="1">
    <source>
        <dbReference type="Pfam" id="PF00561"/>
    </source>
</evidence>
<dbReference type="STRING" id="47866.GA0074694_4125"/>
<reference evidence="3" key="1">
    <citation type="submission" date="2016-06" db="EMBL/GenBank/DDBJ databases">
        <authorList>
            <person name="Varghese N."/>
        </authorList>
    </citation>
    <scope>NUCLEOTIDE SEQUENCE [LARGE SCALE GENOMIC DNA]</scope>
    <source>
        <strain evidence="3">DSM 46123</strain>
    </source>
</reference>
<dbReference type="InterPro" id="IPR050266">
    <property type="entry name" value="AB_hydrolase_sf"/>
</dbReference>
<dbReference type="GO" id="GO:0003824">
    <property type="term" value="F:catalytic activity"/>
    <property type="evidence" value="ECO:0007669"/>
    <property type="project" value="UniProtKB-ARBA"/>
</dbReference>